<gene>
    <name evidence="2" type="ORF">BAQU_1645</name>
</gene>
<proteinExistence type="predicted"/>
<sequence>MNSDIDPEEMARFTALQVASQESEVGEFITSQDIGDGVTDFRFKAHIPGYESWQWSVTLYHDVEADRWTVDESSLIPASGALLSPQWVPWKDRLVPEDFSVTDVMGTESDDKRLEDGFRKVDAAEAGSEAVETKETDAVAAHAAAQTVSSPDATDSPDASHAAVSSVAPDSDEPDAADAQSENAGSGGSDLASADSAAEDHESEHESSEDLQEAVDTLHLARRRVLSPLGRSEAAKRWYAGQGGPKSLSTKAAEGHTCDECGFYIPLSGELGTMFGVCANRWSPDDGRVVSLDHGCGEHSDINPPEMSPLWVQSEPAFDDLHIDIVKQAPREERPEVELIEKLQSDDKASPRASDESKQSD</sequence>
<dbReference type="Proteomes" id="UP000216451">
    <property type="component" value="Unassembled WGS sequence"/>
</dbReference>
<dbReference type="AlphaFoldDB" id="A0A261G214"/>
<protein>
    <recommendedName>
        <fullName evidence="4">DUF3027 domain-containing protein</fullName>
    </recommendedName>
</protein>
<dbReference type="InterPro" id="IPR021391">
    <property type="entry name" value="DUF3027"/>
</dbReference>
<accession>A0A261G214</accession>
<reference evidence="2 3" key="1">
    <citation type="journal article" date="2017" name="BMC Genomics">
        <title>Comparative genomic and phylogenomic analyses of the Bifidobacteriaceae family.</title>
        <authorList>
            <person name="Lugli G.A."/>
            <person name="Milani C."/>
            <person name="Turroni F."/>
            <person name="Duranti S."/>
            <person name="Mancabelli L."/>
            <person name="Mangifesta M."/>
            <person name="Ferrario C."/>
            <person name="Modesto M."/>
            <person name="Mattarelli P."/>
            <person name="Jiri K."/>
            <person name="van Sinderen D."/>
            <person name="Ventura M."/>
        </authorList>
    </citation>
    <scope>NUCLEOTIDE SEQUENCE [LARGE SCALE GENOMIC DNA]</scope>
    <source>
        <strain evidence="2 3">LMG 28769</strain>
    </source>
</reference>
<dbReference type="OrthoDB" id="3210158at2"/>
<feature type="compositionally biased region" description="Basic and acidic residues" evidence="1">
    <location>
        <begin position="198"/>
        <end position="208"/>
    </location>
</feature>
<name>A0A261G214_9BIFI</name>
<evidence type="ECO:0000256" key="1">
    <source>
        <dbReference type="SAM" id="MobiDB-lite"/>
    </source>
</evidence>
<dbReference type="Pfam" id="PF11228">
    <property type="entry name" value="DUF3027"/>
    <property type="match status" value="2"/>
</dbReference>
<feature type="region of interest" description="Disordered" evidence="1">
    <location>
        <begin position="328"/>
        <end position="361"/>
    </location>
</feature>
<evidence type="ECO:0000313" key="2">
    <source>
        <dbReference type="EMBL" id="OZG65462.1"/>
    </source>
</evidence>
<organism evidence="2 3">
    <name type="scientific">Bifidobacterium aquikefiri</name>
    <dbReference type="NCBI Taxonomy" id="1653207"/>
    <lineage>
        <taxon>Bacteria</taxon>
        <taxon>Bacillati</taxon>
        <taxon>Actinomycetota</taxon>
        <taxon>Actinomycetes</taxon>
        <taxon>Bifidobacteriales</taxon>
        <taxon>Bifidobacteriaceae</taxon>
        <taxon>Bifidobacterium</taxon>
    </lineage>
</organism>
<evidence type="ECO:0008006" key="4">
    <source>
        <dbReference type="Google" id="ProtNLM"/>
    </source>
</evidence>
<dbReference type="EMBL" id="MWXA01000008">
    <property type="protein sequence ID" value="OZG65462.1"/>
    <property type="molecule type" value="Genomic_DNA"/>
</dbReference>
<comment type="caution">
    <text evidence="2">The sequence shown here is derived from an EMBL/GenBank/DDBJ whole genome shotgun (WGS) entry which is preliminary data.</text>
</comment>
<feature type="compositionally biased region" description="Low complexity" evidence="1">
    <location>
        <begin position="138"/>
        <end position="169"/>
    </location>
</feature>
<feature type="compositionally biased region" description="Low complexity" evidence="1">
    <location>
        <begin position="177"/>
        <end position="196"/>
    </location>
</feature>
<evidence type="ECO:0000313" key="3">
    <source>
        <dbReference type="Proteomes" id="UP000216451"/>
    </source>
</evidence>
<feature type="region of interest" description="Disordered" evidence="1">
    <location>
        <begin position="125"/>
        <end position="212"/>
    </location>
</feature>
<keyword evidence="3" id="KW-1185">Reference proteome</keyword>